<gene>
    <name evidence="3" type="ORF">AB5J54_39675</name>
</gene>
<dbReference type="SMART" id="SM00857">
    <property type="entry name" value="Resolvase"/>
    <property type="match status" value="1"/>
</dbReference>
<dbReference type="InterPro" id="IPR036162">
    <property type="entry name" value="Resolvase-like_N_sf"/>
</dbReference>
<dbReference type="NCBIfam" id="NF033518">
    <property type="entry name" value="transpos_IS607"/>
    <property type="match status" value="1"/>
</dbReference>
<dbReference type="PROSITE" id="PS50937">
    <property type="entry name" value="HTH_MERR_2"/>
    <property type="match status" value="1"/>
</dbReference>
<evidence type="ECO:0000313" key="3">
    <source>
        <dbReference type="EMBL" id="XDQ76264.1"/>
    </source>
</evidence>
<feature type="domain" description="HTH merR-type" evidence="1">
    <location>
        <begin position="12"/>
        <end position="56"/>
    </location>
</feature>
<dbReference type="Pfam" id="PF00376">
    <property type="entry name" value="MerR"/>
    <property type="match status" value="1"/>
</dbReference>
<dbReference type="InterPro" id="IPR051491">
    <property type="entry name" value="Recombinase/Transposase-rel"/>
</dbReference>
<dbReference type="SUPFAM" id="SSF53041">
    <property type="entry name" value="Resolvase-like"/>
    <property type="match status" value="1"/>
</dbReference>
<dbReference type="GO" id="GO:0006355">
    <property type="term" value="P:regulation of DNA-templated transcription"/>
    <property type="evidence" value="ECO:0007669"/>
    <property type="project" value="InterPro"/>
</dbReference>
<feature type="domain" description="Resolvase/invertase-type recombinase catalytic" evidence="2">
    <location>
        <begin position="68"/>
        <end position="211"/>
    </location>
</feature>
<dbReference type="GO" id="GO:0003677">
    <property type="term" value="F:DNA binding"/>
    <property type="evidence" value="ECO:0007669"/>
    <property type="project" value="InterPro"/>
</dbReference>
<dbReference type="PANTHER" id="PTHR36172">
    <property type="match status" value="1"/>
</dbReference>
<dbReference type="Gene3D" id="1.10.287.2170">
    <property type="match status" value="1"/>
</dbReference>
<evidence type="ECO:0000259" key="1">
    <source>
        <dbReference type="PROSITE" id="PS50937"/>
    </source>
</evidence>
<dbReference type="CDD" id="cd00592">
    <property type="entry name" value="HTH_MerR-like"/>
    <property type="match status" value="1"/>
</dbReference>
<dbReference type="GO" id="GO:0000150">
    <property type="term" value="F:DNA strand exchange activity"/>
    <property type="evidence" value="ECO:0007669"/>
    <property type="project" value="InterPro"/>
</dbReference>
<dbReference type="EMBL" id="CP163444">
    <property type="protein sequence ID" value="XDQ76264.1"/>
    <property type="molecule type" value="Genomic_DNA"/>
</dbReference>
<accession>A0AB39TF54</accession>
<sequence>MSDKAEDWVSAGKAAKRLGVSTRTLRRYTLEGVLEDRRSPGGRRVFRVADLNALARRRGNPVVPASGGVVLYGRVSSHRQRAEGALERQMERLRAAAGGRVVAGEFTDVASGLSDKRKGMRRALRACQAEGVTSLLVTHDERLARFGTGLLAEVVLPSWGCRLEIVGGDEELEGSEEGDLVRDMLAVVTSFSGRLYGARSAKARALTAAVKSITGEGYL</sequence>
<evidence type="ECO:0000259" key="2">
    <source>
        <dbReference type="PROSITE" id="PS51736"/>
    </source>
</evidence>
<dbReference type="InterPro" id="IPR000551">
    <property type="entry name" value="MerR-type_HTH_dom"/>
</dbReference>
<dbReference type="Gene3D" id="3.40.50.1390">
    <property type="entry name" value="Resolvase, N-terminal catalytic domain"/>
    <property type="match status" value="1"/>
</dbReference>
<dbReference type="InterPro" id="IPR006119">
    <property type="entry name" value="Resolv_N"/>
</dbReference>
<dbReference type="Pfam" id="PF00239">
    <property type="entry name" value="Resolvase"/>
    <property type="match status" value="1"/>
</dbReference>
<dbReference type="InterPro" id="IPR009061">
    <property type="entry name" value="DNA-bd_dom_put_sf"/>
</dbReference>
<dbReference type="RefSeq" id="WP_369148857.1">
    <property type="nucleotide sequence ID" value="NZ_CP163444.1"/>
</dbReference>
<protein>
    <submittedName>
        <fullName evidence="3">IS607 family transposase</fullName>
    </submittedName>
</protein>
<organism evidence="3">
    <name type="scientific">Streptomyces sp. R44</name>
    <dbReference type="NCBI Taxonomy" id="3238633"/>
    <lineage>
        <taxon>Bacteria</taxon>
        <taxon>Bacillati</taxon>
        <taxon>Actinomycetota</taxon>
        <taxon>Actinomycetes</taxon>
        <taxon>Kitasatosporales</taxon>
        <taxon>Streptomycetaceae</taxon>
        <taxon>Streptomyces</taxon>
    </lineage>
</organism>
<dbReference type="InterPro" id="IPR048046">
    <property type="entry name" value="Transpos_IS607"/>
</dbReference>
<dbReference type="PANTHER" id="PTHR36172:SF1">
    <property type="entry name" value="RESOLVASE-RELATED"/>
    <property type="match status" value="1"/>
</dbReference>
<name>A0AB39TF54_9ACTN</name>
<dbReference type="SUPFAM" id="SSF46955">
    <property type="entry name" value="Putative DNA-binding domain"/>
    <property type="match status" value="1"/>
</dbReference>
<dbReference type="PROSITE" id="PS51736">
    <property type="entry name" value="RECOMBINASES_3"/>
    <property type="match status" value="1"/>
</dbReference>
<proteinExistence type="predicted"/>
<dbReference type="AlphaFoldDB" id="A0AB39TF54"/>
<dbReference type="Gene3D" id="1.10.1660.10">
    <property type="match status" value="1"/>
</dbReference>
<reference evidence="3" key="1">
    <citation type="submission" date="2024-07" db="EMBL/GenBank/DDBJ databases">
        <authorList>
            <person name="Yu S.T."/>
        </authorList>
    </citation>
    <scope>NUCLEOTIDE SEQUENCE</scope>
    <source>
        <strain evidence="3">R44</strain>
    </source>
</reference>